<protein>
    <recommendedName>
        <fullName evidence="2">Sld7 C-terminal domain-containing protein</fullName>
    </recommendedName>
</protein>
<accession>A0A9Q3GQA3</accession>
<name>A0A9Q3GQA3_9BASI</name>
<feature type="region of interest" description="Disordered" evidence="1">
    <location>
        <begin position="231"/>
        <end position="250"/>
    </location>
</feature>
<evidence type="ECO:0000313" key="3">
    <source>
        <dbReference type="EMBL" id="MBW0476078.1"/>
    </source>
</evidence>
<evidence type="ECO:0000313" key="4">
    <source>
        <dbReference type="Proteomes" id="UP000765509"/>
    </source>
</evidence>
<sequence length="570" mass="63039">MESKDLLQNSNGLSGHHTNHRLLWRGAIVTSAGLKLHGLAIVAHAMDLVKASRSKEDPFGPDSYSTTLSETCLEIEMLRGSDLYANRQLKFSEDKSDPLEPFQGSRAQDGRRDNRRSRVASLLKGKGLDSGAQLREFPFSEVDCSSEVRLYIDPRCGQTHNWFMSQLCKRNLAPGGYTRDALVLALDQGLEDQLPRELIIFGRRVADDVLQPSTSTATVPLQLVIGQRKVRASPQSIPRPDDPMPRASTLLFPQSPKRIVSRKLTNPFSTKKKALTNPTAEELVPVASESMSIKCISRSVSKPASVNSAKRPPKLARKPANTPGRRMLESTPAYNQSFNSQGQPLQLIPQTRGEKRELEHTTSISTKKIRTIGKVRKEGYQLPDVFDSIVEAEEDGKIDIIDENCFTTERSPSPSPATFKSRQAAYLPTPDTLGSPSRLKKPLGKAPLVLGDPDANHKPSKTSSDPDQSKDVKTSIHINSKSGQRRSPKPLSHLEQNKLTIRKLALESLTIRGIEKGHPKFKDLFAAVCRGVQFGMREVLDKQPIDKMLTKSFVEGHLGMYMVLSSASQS</sequence>
<dbReference type="Pfam" id="PF18596">
    <property type="entry name" value="Sld7_C"/>
    <property type="match status" value="1"/>
</dbReference>
<dbReference type="Proteomes" id="UP000765509">
    <property type="component" value="Unassembled WGS sequence"/>
</dbReference>
<feature type="compositionally biased region" description="Polar residues" evidence="1">
    <location>
        <begin position="405"/>
        <end position="421"/>
    </location>
</feature>
<evidence type="ECO:0000256" key="1">
    <source>
        <dbReference type="SAM" id="MobiDB-lite"/>
    </source>
</evidence>
<gene>
    <name evidence="3" type="ORF">O181_015793</name>
</gene>
<feature type="region of interest" description="Disordered" evidence="1">
    <location>
        <begin position="403"/>
        <end position="495"/>
    </location>
</feature>
<dbReference type="InterPro" id="IPR041260">
    <property type="entry name" value="Sld7_C"/>
</dbReference>
<feature type="domain" description="Sld7 C-terminal" evidence="2">
    <location>
        <begin position="495"/>
        <end position="561"/>
    </location>
</feature>
<feature type="region of interest" description="Disordered" evidence="1">
    <location>
        <begin position="95"/>
        <end position="116"/>
    </location>
</feature>
<proteinExistence type="predicted"/>
<dbReference type="AlphaFoldDB" id="A0A9Q3GQA3"/>
<dbReference type="EMBL" id="AVOT02004334">
    <property type="protein sequence ID" value="MBW0476078.1"/>
    <property type="molecule type" value="Genomic_DNA"/>
</dbReference>
<keyword evidence="4" id="KW-1185">Reference proteome</keyword>
<feature type="region of interest" description="Disordered" evidence="1">
    <location>
        <begin position="301"/>
        <end position="327"/>
    </location>
</feature>
<comment type="caution">
    <text evidence="3">The sequence shown here is derived from an EMBL/GenBank/DDBJ whole genome shotgun (WGS) entry which is preliminary data.</text>
</comment>
<reference evidence="3" key="1">
    <citation type="submission" date="2021-03" db="EMBL/GenBank/DDBJ databases">
        <title>Draft genome sequence of rust myrtle Austropuccinia psidii MF-1, a brazilian biotype.</title>
        <authorList>
            <person name="Quecine M.C."/>
            <person name="Pachon D.M.R."/>
            <person name="Bonatelli M.L."/>
            <person name="Correr F.H."/>
            <person name="Franceschini L.M."/>
            <person name="Leite T.F."/>
            <person name="Margarido G.R.A."/>
            <person name="Almeida C.A."/>
            <person name="Ferrarezi J.A."/>
            <person name="Labate C.A."/>
        </authorList>
    </citation>
    <scope>NUCLEOTIDE SEQUENCE</scope>
    <source>
        <strain evidence="3">MF-1</strain>
    </source>
</reference>
<organism evidence="3 4">
    <name type="scientific">Austropuccinia psidii MF-1</name>
    <dbReference type="NCBI Taxonomy" id="1389203"/>
    <lineage>
        <taxon>Eukaryota</taxon>
        <taxon>Fungi</taxon>
        <taxon>Dikarya</taxon>
        <taxon>Basidiomycota</taxon>
        <taxon>Pucciniomycotina</taxon>
        <taxon>Pucciniomycetes</taxon>
        <taxon>Pucciniales</taxon>
        <taxon>Sphaerophragmiaceae</taxon>
        <taxon>Austropuccinia</taxon>
    </lineage>
</organism>
<dbReference type="OrthoDB" id="5599874at2759"/>
<evidence type="ECO:0000259" key="2">
    <source>
        <dbReference type="Pfam" id="PF18596"/>
    </source>
</evidence>